<dbReference type="PANTHER" id="PTHR43439">
    <property type="entry name" value="PHENYLACETATE-COENZYME A LIGASE"/>
    <property type="match status" value="1"/>
</dbReference>
<dbReference type="InterPro" id="IPR013120">
    <property type="entry name" value="FAR_NAD-bd"/>
</dbReference>
<name>A0A9W8NJU3_9PEZI</name>
<evidence type="ECO:0000256" key="2">
    <source>
        <dbReference type="ARBA" id="ARBA00022553"/>
    </source>
</evidence>
<evidence type="ECO:0000256" key="1">
    <source>
        <dbReference type="ARBA" id="ARBA00022450"/>
    </source>
</evidence>
<dbReference type="SUPFAM" id="SSF51735">
    <property type="entry name" value="NAD(P)-binding Rossmann-fold domains"/>
    <property type="match status" value="1"/>
</dbReference>
<dbReference type="Proteomes" id="UP001148614">
    <property type="component" value="Unassembled WGS sequence"/>
</dbReference>
<dbReference type="SMART" id="SM00823">
    <property type="entry name" value="PKS_PP"/>
    <property type="match status" value="1"/>
</dbReference>
<dbReference type="GO" id="GO:0031177">
    <property type="term" value="F:phosphopantetheine binding"/>
    <property type="evidence" value="ECO:0007669"/>
    <property type="project" value="InterPro"/>
</dbReference>
<dbReference type="InterPro" id="IPR036291">
    <property type="entry name" value="NAD(P)-bd_dom_sf"/>
</dbReference>
<dbReference type="InterPro" id="IPR009081">
    <property type="entry name" value="PP-bd_ACP"/>
</dbReference>
<feature type="domain" description="Polyketide synthase-like phosphopantetheine-binding" evidence="3">
    <location>
        <begin position="542"/>
        <end position="615"/>
    </location>
</feature>
<dbReference type="Gene3D" id="3.40.50.12780">
    <property type="entry name" value="N-terminal domain of ligase-like"/>
    <property type="match status" value="1"/>
</dbReference>
<keyword evidence="1" id="KW-0596">Phosphopantetheine</keyword>
<dbReference type="InterPro" id="IPR020806">
    <property type="entry name" value="PKS_PP-bd"/>
</dbReference>
<keyword evidence="2" id="KW-0597">Phosphoprotein</keyword>
<dbReference type="InterPro" id="IPR051414">
    <property type="entry name" value="Adenylate-forming_Reductase"/>
</dbReference>
<dbReference type="Pfam" id="PF00550">
    <property type="entry name" value="PP-binding"/>
    <property type="match status" value="1"/>
</dbReference>
<dbReference type="InterPro" id="IPR036736">
    <property type="entry name" value="ACP-like_sf"/>
</dbReference>
<dbReference type="Gene3D" id="1.10.1200.10">
    <property type="entry name" value="ACP-like"/>
    <property type="match status" value="1"/>
</dbReference>
<sequence>MYGHRLVPSTIDEIARTEPLREAFQIPRSDQPSDGWSIVTFKDYSNAVNLCAHTIVKACGTAPARSFPTLAYIGPQDARYVIFMVATVKAGYQALFISPRNSLEGQLSLFNQTSCNVIFCAESYLPVVETWSLQRKMGIFQVEDLDKWLPRDEVPHFPYNKSFEDAEFEPLCVLHTSGSTGLPKAITARHGMLAIGDAVHNLGEWQGTTHWLRAWAEKSKRHFVPMPLFHAAALYVFVLNVIWWKVPVVLGLGDRPLTSDLTMECLEHLEVESAVLPPSILEDMSQDARCVEALRKLHLVPIAGGSLAREVGNSLVEKRIKLFNLINSTEFTPFPLYYQPKPELWQHFIINSDLFGCEWRKIDETDTVCELVVVRKDRHPGMQGFFYTFPELDEFNTNDLYKPHPKLPNHWMYYGRIVQSHPQVKGALVVGSNKFQPGLIIEPSETPRNKEEETAILDSLWPYVEKANSETSSHAQISRDFIALSPPERPFLRAGKGTVQRAATLASLAEQIEMLYQEAQNQLSSSTMMLDLSPGSLPESLIEFLMPYVRIPGLTADTNFFSLGMDSLQVVNLSRKLRASLEAAGRGGQSTLLSPRAVYNNPTPRRLSRFLLSLLDTQGQGVQPTEVGEEEAETDLMRTLYTRYTSDLISAKDLRPEASRDEMTVLLTGSTGALGSYLLDRLFHSPRVAKIVCLNRAEDGGAGQQLKAMTDHGLTTRYTEKTEFLHIEVSQLRLGLSDTVYKHLLSEADHIIHGAWPVNFNHSVETFEPHLRGVRSLCDFAAQSNKRVSILFMSSVSAVDCWNPEQGPVPEARIDDMNLPTTGYGRSKLLASLILEDAGIAGDFLAASIVFGQIAGPESDAGSACWNKNEWLPSIIASSLHISSLPEELGQADLIDWIPIERAASLVLEIAGLHGVNAPMEKMTGYYNGVNPATCTWGDLVPGVQQFYGERIKELVSFEEWIDRLERSEEADGAVSDMARTYNPGLKLIDSYRSMLRGREARPVIFDVSRAKGRSQTMRDMGVITPVLMKNWCRQWAF</sequence>
<evidence type="ECO:0000313" key="4">
    <source>
        <dbReference type="EMBL" id="KAJ3577787.1"/>
    </source>
</evidence>
<proteinExistence type="predicted"/>
<dbReference type="SUPFAM" id="SSF47336">
    <property type="entry name" value="ACP-like"/>
    <property type="match status" value="1"/>
</dbReference>
<dbReference type="PROSITE" id="PS00012">
    <property type="entry name" value="PHOSPHOPANTETHEINE"/>
    <property type="match status" value="1"/>
</dbReference>
<gene>
    <name evidence="4" type="ORF">NPX13_g2775</name>
</gene>
<reference evidence="4" key="1">
    <citation type="submission" date="2022-07" db="EMBL/GenBank/DDBJ databases">
        <title>Genome Sequence of Xylaria arbuscula.</title>
        <authorList>
            <person name="Buettner E."/>
        </authorList>
    </citation>
    <scope>NUCLEOTIDE SEQUENCE</scope>
    <source>
        <strain evidence="4">VT107</strain>
    </source>
</reference>
<dbReference type="VEuPathDB" id="FungiDB:F4678DRAFT_255233"/>
<dbReference type="PANTHER" id="PTHR43439:SF2">
    <property type="entry name" value="ENZYME, PUTATIVE (JCVI)-RELATED"/>
    <property type="match status" value="1"/>
</dbReference>
<dbReference type="EMBL" id="JANPWZ010000309">
    <property type="protein sequence ID" value="KAJ3577787.1"/>
    <property type="molecule type" value="Genomic_DNA"/>
</dbReference>
<dbReference type="InterPro" id="IPR000873">
    <property type="entry name" value="AMP-dep_synth/lig_dom"/>
</dbReference>
<dbReference type="InterPro" id="IPR006162">
    <property type="entry name" value="Ppantetheine_attach_site"/>
</dbReference>
<dbReference type="Pfam" id="PF23562">
    <property type="entry name" value="AMP-binding_C_3"/>
    <property type="match status" value="1"/>
</dbReference>
<dbReference type="Gene3D" id="3.40.50.720">
    <property type="entry name" value="NAD(P)-binding Rossmann-like Domain"/>
    <property type="match status" value="1"/>
</dbReference>
<evidence type="ECO:0000259" key="3">
    <source>
        <dbReference type="SMART" id="SM00823"/>
    </source>
</evidence>
<dbReference type="InterPro" id="IPR020845">
    <property type="entry name" value="AMP-binding_CS"/>
</dbReference>
<organism evidence="4 5">
    <name type="scientific">Xylaria arbuscula</name>
    <dbReference type="NCBI Taxonomy" id="114810"/>
    <lineage>
        <taxon>Eukaryota</taxon>
        <taxon>Fungi</taxon>
        <taxon>Dikarya</taxon>
        <taxon>Ascomycota</taxon>
        <taxon>Pezizomycotina</taxon>
        <taxon>Sordariomycetes</taxon>
        <taxon>Xylariomycetidae</taxon>
        <taxon>Xylariales</taxon>
        <taxon>Xylariaceae</taxon>
        <taxon>Xylaria</taxon>
    </lineage>
</organism>
<dbReference type="AlphaFoldDB" id="A0A9W8NJU3"/>
<keyword evidence="5" id="KW-1185">Reference proteome</keyword>
<dbReference type="SUPFAM" id="SSF56801">
    <property type="entry name" value="Acetyl-CoA synthetase-like"/>
    <property type="match status" value="1"/>
</dbReference>
<protein>
    <recommendedName>
        <fullName evidence="3">Polyketide synthase-like phosphopantetheine-binding domain-containing protein</fullName>
    </recommendedName>
</protein>
<dbReference type="InterPro" id="IPR042099">
    <property type="entry name" value="ANL_N_sf"/>
</dbReference>
<comment type="caution">
    <text evidence="4">The sequence shown here is derived from an EMBL/GenBank/DDBJ whole genome shotgun (WGS) entry which is preliminary data.</text>
</comment>
<evidence type="ECO:0000313" key="5">
    <source>
        <dbReference type="Proteomes" id="UP001148614"/>
    </source>
</evidence>
<dbReference type="Pfam" id="PF07993">
    <property type="entry name" value="NAD_binding_4"/>
    <property type="match status" value="1"/>
</dbReference>
<dbReference type="PROSITE" id="PS00455">
    <property type="entry name" value="AMP_BINDING"/>
    <property type="match status" value="1"/>
</dbReference>
<dbReference type="Pfam" id="PF00501">
    <property type="entry name" value="AMP-binding"/>
    <property type="match status" value="1"/>
</dbReference>
<accession>A0A9W8NJU3</accession>